<proteinExistence type="predicted"/>
<keyword evidence="2" id="KW-1171">Viral genome ejection through host cell envelope</keyword>
<evidence type="ECO:0000256" key="3">
    <source>
        <dbReference type="ARBA" id="ARBA00023219"/>
    </source>
</evidence>
<dbReference type="Gene3D" id="1.20.1270.210">
    <property type="match status" value="1"/>
</dbReference>
<dbReference type="NCBIfam" id="TIGR01537">
    <property type="entry name" value="portal_HK97"/>
    <property type="match status" value="1"/>
</dbReference>
<dbReference type="Gene3D" id="3.40.140.120">
    <property type="match status" value="1"/>
</dbReference>
<keyword evidence="1" id="KW-0118">Viral capsid assembly</keyword>
<keyword evidence="3" id="KW-0231">Viral genome packaging</keyword>
<keyword evidence="1" id="KW-1188">Viral release from host cell</keyword>
<keyword evidence="2" id="KW-1160">Virus entry into host cell</keyword>
<organism evidence="4">
    <name type="scientific">Xanthomonas phage MK21</name>
    <dbReference type="NCBI Taxonomy" id="3148942"/>
    <lineage>
        <taxon>Viruses</taxon>
        <taxon>Duplodnaviria</taxon>
        <taxon>Heunggongvirae</taxon>
        <taxon>Uroviricota</taxon>
        <taxon>Caudoviricetes</taxon>
    </lineage>
</organism>
<evidence type="ECO:0000313" key="4">
    <source>
        <dbReference type="EMBL" id="XBN74657.1"/>
    </source>
</evidence>
<reference evidence="4" key="2">
    <citation type="submission" date="2024-06" db="EMBL/GenBank/DDBJ databases">
        <title>Novel bacteriophage MK21 infecting Xanthomonas citri.</title>
        <authorList>
            <person name="Song S.-H."/>
            <person name="Lee A.H."/>
            <person name="Choi K.-M."/>
            <person name="Oh D."/>
            <person name="Park J.-G."/>
        </authorList>
    </citation>
    <scope>NUCLEOTIDE SEQUENCE</scope>
</reference>
<accession>A0AAU7J7Z1</accession>
<evidence type="ECO:0000256" key="2">
    <source>
        <dbReference type="ARBA" id="ARBA00023009"/>
    </source>
</evidence>
<reference evidence="4" key="1">
    <citation type="submission" date="2024-05" db="EMBL/GenBank/DDBJ databases">
        <authorList>
            <person name="Kwon M."/>
            <person name="Moon K."/>
        </authorList>
    </citation>
    <scope>NUCLEOTIDE SEQUENCE</scope>
</reference>
<protein>
    <submittedName>
        <fullName evidence="4">Portal protein</fullName>
    </submittedName>
</protein>
<dbReference type="InterPro" id="IPR006944">
    <property type="entry name" value="Phage/GTA_portal"/>
</dbReference>
<dbReference type="Pfam" id="PF04860">
    <property type="entry name" value="Phage_portal"/>
    <property type="match status" value="1"/>
</dbReference>
<keyword evidence="2" id="KW-1162">Viral penetration into host cytoplasm</keyword>
<name>A0AAU7J7Z1_9CAUD</name>
<dbReference type="InterPro" id="IPR006427">
    <property type="entry name" value="Portal_HK97"/>
</dbReference>
<sequence length="429" mass="46266">MAEQQGSGLLSKFMGAFRPKAMDATVVQTFSQRDAGLYIGSRFTSDAGREVSVQTAMSLDAVQACVRLIAQSVASMPLYLYKKTPNGRKEAVNHNLYSLLLDAPNSTQTAFEFFESVLTALLLHGNAHVRKIIVGGTIESLQFLHASRLTISQDAKGLKSYAYRKADGTQIDVPRSQIWHIRGYSLDGENGISAIQYGSQVFGTALAAERQAGRAFTNGTLQQIYYSVAAFLTPEQREQFAANVAQSVESGRTPVLEGGIDVKSLGLNPADSQLLQSRNYSVESICRWFGVPPSMIGHASAGTTSWGSGIEAQQLAFLSLTLAPWLRRIEQSLSLNLLTPGERRQYFVDYDVTSLLRADSAARSSFYATMVNNGVMTRDECREAEGLPTVGGNAAVLTVQSAMVPIDSINTSADPAAAPGTIALDRSAQ</sequence>
<dbReference type="Gene3D" id="3.30.1120.70">
    <property type="match status" value="1"/>
</dbReference>
<evidence type="ECO:0000256" key="1">
    <source>
        <dbReference type="ARBA" id="ARBA00022950"/>
    </source>
</evidence>
<dbReference type="EMBL" id="PP780467">
    <property type="protein sequence ID" value="XBN74657.1"/>
    <property type="molecule type" value="Genomic_DNA"/>
</dbReference>